<reference evidence="3" key="1">
    <citation type="submission" date="2014-01" db="EMBL/GenBank/DDBJ databases">
        <title>The Genome Sequence of Anopheles farauti FAR1 (V2).</title>
        <authorList>
            <consortium name="The Broad Institute Genomics Platform"/>
            <person name="Neafsey D.E."/>
            <person name="Besansky N."/>
            <person name="Howell P."/>
            <person name="Walton C."/>
            <person name="Young S.K."/>
            <person name="Zeng Q."/>
            <person name="Gargeya S."/>
            <person name="Fitzgerald M."/>
            <person name="Haas B."/>
            <person name="Abouelleil A."/>
            <person name="Allen A.W."/>
            <person name="Alvarado L."/>
            <person name="Arachchi H.M."/>
            <person name="Berlin A.M."/>
            <person name="Chapman S.B."/>
            <person name="Gainer-Dewar J."/>
            <person name="Goldberg J."/>
            <person name="Griggs A."/>
            <person name="Gujja S."/>
            <person name="Hansen M."/>
            <person name="Howarth C."/>
            <person name="Imamovic A."/>
            <person name="Ireland A."/>
            <person name="Larimer J."/>
            <person name="McCowan C."/>
            <person name="Murphy C."/>
            <person name="Pearson M."/>
            <person name="Poon T.W."/>
            <person name="Priest M."/>
            <person name="Roberts A."/>
            <person name="Saif S."/>
            <person name="Shea T."/>
            <person name="Sisk P."/>
            <person name="Sykes S."/>
            <person name="Wortman J."/>
            <person name="Nusbaum C."/>
            <person name="Birren B."/>
        </authorList>
    </citation>
    <scope>NUCLEOTIDE SEQUENCE [LARGE SCALE GENOMIC DNA]</scope>
    <source>
        <strain evidence="3">FAR1</strain>
    </source>
</reference>
<feature type="compositionally biased region" description="Low complexity" evidence="1">
    <location>
        <begin position="100"/>
        <end position="117"/>
    </location>
</feature>
<dbReference type="EnsemblMetazoa" id="AFAF007648-RA">
    <property type="protein sequence ID" value="AFAF007648-PA"/>
    <property type="gene ID" value="AFAF007648"/>
</dbReference>
<feature type="region of interest" description="Disordered" evidence="1">
    <location>
        <begin position="1"/>
        <end position="30"/>
    </location>
</feature>
<feature type="region of interest" description="Disordered" evidence="1">
    <location>
        <begin position="44"/>
        <end position="63"/>
    </location>
</feature>
<feature type="region of interest" description="Disordered" evidence="1">
    <location>
        <begin position="173"/>
        <end position="226"/>
    </location>
</feature>
<evidence type="ECO:0000313" key="2">
    <source>
        <dbReference type="EnsemblMetazoa" id="AFAF007648-PA"/>
    </source>
</evidence>
<organism evidence="2 3">
    <name type="scientific">Anopheles farauti</name>
    <dbReference type="NCBI Taxonomy" id="69004"/>
    <lineage>
        <taxon>Eukaryota</taxon>
        <taxon>Metazoa</taxon>
        <taxon>Ecdysozoa</taxon>
        <taxon>Arthropoda</taxon>
        <taxon>Hexapoda</taxon>
        <taxon>Insecta</taxon>
        <taxon>Pterygota</taxon>
        <taxon>Neoptera</taxon>
        <taxon>Endopterygota</taxon>
        <taxon>Diptera</taxon>
        <taxon>Nematocera</taxon>
        <taxon>Culicoidea</taxon>
        <taxon>Culicidae</taxon>
        <taxon>Anophelinae</taxon>
        <taxon>Anopheles</taxon>
    </lineage>
</organism>
<dbReference type="VEuPathDB" id="VectorBase:AFAF007648"/>
<dbReference type="STRING" id="69004.A0A182QCX6"/>
<sequence>MGEAKNANKLGQTSIIQSEIPRTYVKAPPNKTVRDVPVQYQSTGTISATHSGMTTPTPPGSGSSTITNTALVDGQQQLSYNGGARTIGRPVDGGRLAAAAPGPSLGGTTATAAGAGSQPKSLDKLQKMLRLFPATGGVGGGAGIHNHNQHYRSPPAAAAASAVCGLGLGSSPAASLSSPTSSSSSASSASSTGRQSGAETIGSGSSSVPVVSGSAGADAGHAPFTM</sequence>
<feature type="region of interest" description="Disordered" evidence="1">
    <location>
        <begin position="100"/>
        <end position="119"/>
    </location>
</feature>
<feature type="compositionally biased region" description="Low complexity" evidence="1">
    <location>
        <begin position="202"/>
        <end position="220"/>
    </location>
</feature>
<keyword evidence="3" id="KW-1185">Reference proteome</keyword>
<evidence type="ECO:0000256" key="1">
    <source>
        <dbReference type="SAM" id="MobiDB-lite"/>
    </source>
</evidence>
<reference evidence="2" key="2">
    <citation type="submission" date="2020-05" db="UniProtKB">
        <authorList>
            <consortium name="EnsemblMetazoa"/>
        </authorList>
    </citation>
    <scope>IDENTIFICATION</scope>
    <source>
        <strain evidence="2">FAR1</strain>
    </source>
</reference>
<accession>A0A182QCX6</accession>
<evidence type="ECO:0000313" key="3">
    <source>
        <dbReference type="Proteomes" id="UP000075886"/>
    </source>
</evidence>
<proteinExistence type="predicted"/>
<feature type="compositionally biased region" description="Low complexity" evidence="1">
    <location>
        <begin position="49"/>
        <end position="63"/>
    </location>
</feature>
<name>A0A182QCX6_9DIPT</name>
<dbReference type="EMBL" id="AXCN02000581">
    <property type="status" value="NOT_ANNOTATED_CDS"/>
    <property type="molecule type" value="Genomic_DNA"/>
</dbReference>
<feature type="compositionally biased region" description="Low complexity" evidence="1">
    <location>
        <begin position="173"/>
        <end position="193"/>
    </location>
</feature>
<dbReference type="Proteomes" id="UP000075886">
    <property type="component" value="Unassembled WGS sequence"/>
</dbReference>
<dbReference type="AlphaFoldDB" id="A0A182QCX6"/>
<protein>
    <submittedName>
        <fullName evidence="2">Uncharacterized protein</fullName>
    </submittedName>
</protein>